<protein>
    <recommendedName>
        <fullName evidence="1">catechol O-methyltransferase</fullName>
        <ecNumber evidence="1">2.1.1.6</ecNumber>
    </recommendedName>
</protein>
<reference evidence="7" key="3">
    <citation type="submission" date="2015-02" db="UniProtKB">
        <authorList>
            <consortium name="EnsemblProtists"/>
        </authorList>
    </citation>
    <scope>IDENTIFICATION</scope>
    <source>
        <strain evidence="7">DAOM BR144</strain>
    </source>
</reference>
<keyword evidence="5" id="KW-0128">Catecholamine metabolism</keyword>
<keyword evidence="3" id="KW-0808">Transferase</keyword>
<dbReference type="GO" id="GO:0006584">
    <property type="term" value="P:catecholamine metabolic process"/>
    <property type="evidence" value="ECO:0007669"/>
    <property type="project" value="UniProtKB-KW"/>
</dbReference>
<dbReference type="AlphaFoldDB" id="K3X7V4"/>
<dbReference type="PANTHER" id="PTHR43836">
    <property type="entry name" value="CATECHOL O-METHYLTRANSFERASE 1-RELATED"/>
    <property type="match status" value="1"/>
</dbReference>
<dbReference type="eggNOG" id="KOG1663">
    <property type="taxonomic scope" value="Eukaryota"/>
</dbReference>
<evidence type="ECO:0000256" key="4">
    <source>
        <dbReference type="ARBA" id="ARBA00022691"/>
    </source>
</evidence>
<evidence type="ECO:0000313" key="7">
    <source>
        <dbReference type="EnsemblProtists" id="PYU1_T013303"/>
    </source>
</evidence>
<keyword evidence="8" id="KW-1185">Reference proteome</keyword>
<dbReference type="SUPFAM" id="SSF53335">
    <property type="entry name" value="S-adenosyl-L-methionine-dependent methyltransferases"/>
    <property type="match status" value="1"/>
</dbReference>
<evidence type="ECO:0000313" key="8">
    <source>
        <dbReference type="Proteomes" id="UP000019132"/>
    </source>
</evidence>
<reference evidence="8" key="1">
    <citation type="journal article" date="2010" name="Genome Biol.">
        <title>Genome sequence of the necrotrophic plant pathogen Pythium ultimum reveals original pathogenicity mechanisms and effector repertoire.</title>
        <authorList>
            <person name="Levesque C.A."/>
            <person name="Brouwer H."/>
            <person name="Cano L."/>
            <person name="Hamilton J.P."/>
            <person name="Holt C."/>
            <person name="Huitema E."/>
            <person name="Raffaele S."/>
            <person name="Robideau G.P."/>
            <person name="Thines M."/>
            <person name="Win J."/>
            <person name="Zerillo M.M."/>
            <person name="Beakes G.W."/>
            <person name="Boore J.L."/>
            <person name="Busam D."/>
            <person name="Dumas B."/>
            <person name="Ferriera S."/>
            <person name="Fuerstenberg S.I."/>
            <person name="Gachon C.M."/>
            <person name="Gaulin E."/>
            <person name="Govers F."/>
            <person name="Grenville-Briggs L."/>
            <person name="Horner N."/>
            <person name="Hostetler J."/>
            <person name="Jiang R.H."/>
            <person name="Johnson J."/>
            <person name="Krajaejun T."/>
            <person name="Lin H."/>
            <person name="Meijer H.J."/>
            <person name="Moore B."/>
            <person name="Morris P."/>
            <person name="Phuntmart V."/>
            <person name="Puiu D."/>
            <person name="Shetty J."/>
            <person name="Stajich J.E."/>
            <person name="Tripathy S."/>
            <person name="Wawra S."/>
            <person name="van West P."/>
            <person name="Whitty B.R."/>
            <person name="Coutinho P.M."/>
            <person name="Henrissat B."/>
            <person name="Martin F."/>
            <person name="Thomas P.D."/>
            <person name="Tyler B.M."/>
            <person name="De Vries R.P."/>
            <person name="Kamoun S."/>
            <person name="Yandell M."/>
            <person name="Tisserat N."/>
            <person name="Buell C.R."/>
        </authorList>
    </citation>
    <scope>NUCLEOTIDE SEQUENCE</scope>
    <source>
        <strain evidence="8">DAOM:BR144</strain>
    </source>
</reference>
<dbReference type="PROSITE" id="PS51682">
    <property type="entry name" value="SAM_OMT_I"/>
    <property type="match status" value="1"/>
</dbReference>
<accession>K3X7V4</accession>
<dbReference type="Proteomes" id="UP000019132">
    <property type="component" value="Unassembled WGS sequence"/>
</dbReference>
<sequence length="234" mass="26041">MASAFSHPSERPPNFAEDRATQCLAFVREHAVRGDAQSVIATIDKFAYENWMMNVGDVKGALVEAEIVKAKPKIMAEIGGYTGYSAVRFASKLREVAGVDAHYYSFEFSPLFAEIATEVIDIAGLSDYVTIFVGLFSETHPKLQENGIDHVDLFFIDHKKDYYLSDLKLIEKSGLLRKGTVLVADNVIRPGAPDYLEYIRGNPNYTSVFHDSFLEYSNEKDGLEVSTFVGTESS</sequence>
<dbReference type="VEuPathDB" id="FungiDB:PYU1_G013274"/>
<keyword evidence="4" id="KW-0949">S-adenosyl-L-methionine</keyword>
<keyword evidence="2" id="KW-0489">Methyltransferase</keyword>
<proteinExistence type="inferred from homology"/>
<evidence type="ECO:0000256" key="1">
    <source>
        <dbReference type="ARBA" id="ARBA00012880"/>
    </source>
</evidence>
<dbReference type="PANTHER" id="PTHR43836:SF2">
    <property type="entry name" value="CATECHOL O-METHYLTRANSFERASE 1-RELATED"/>
    <property type="match status" value="1"/>
</dbReference>
<dbReference type="GO" id="GO:0032259">
    <property type="term" value="P:methylation"/>
    <property type="evidence" value="ECO:0007669"/>
    <property type="project" value="UniProtKB-KW"/>
</dbReference>
<name>K3X7V4_GLOUD</name>
<dbReference type="InterPro" id="IPR029063">
    <property type="entry name" value="SAM-dependent_MTases_sf"/>
</dbReference>
<dbReference type="GO" id="GO:0016206">
    <property type="term" value="F:catechol O-methyltransferase activity"/>
    <property type="evidence" value="ECO:0007669"/>
    <property type="project" value="UniProtKB-EC"/>
</dbReference>
<comment type="similarity">
    <text evidence="6">Belongs to the class I-like SAM-binding methyltransferase superfamily. Cation-dependent O-methyltransferase family.</text>
</comment>
<dbReference type="EnsemblProtists" id="PYU1_T013303">
    <property type="protein sequence ID" value="PYU1_T013303"/>
    <property type="gene ID" value="PYU1_G013274"/>
</dbReference>
<evidence type="ECO:0000256" key="6">
    <source>
        <dbReference type="ARBA" id="ARBA00023453"/>
    </source>
</evidence>
<dbReference type="OMA" id="VEITRCV"/>
<evidence type="ECO:0000256" key="2">
    <source>
        <dbReference type="ARBA" id="ARBA00022603"/>
    </source>
</evidence>
<dbReference type="HOGENOM" id="CLU_050461_3_0_1"/>
<dbReference type="FunFam" id="3.40.50.150:FF:000054">
    <property type="entry name" value="Catechol O-methyltransferase"/>
    <property type="match status" value="1"/>
</dbReference>
<evidence type="ECO:0000256" key="5">
    <source>
        <dbReference type="ARBA" id="ARBA00022939"/>
    </source>
</evidence>
<evidence type="ECO:0000256" key="3">
    <source>
        <dbReference type="ARBA" id="ARBA00022679"/>
    </source>
</evidence>
<dbReference type="EMBL" id="GL376627">
    <property type="status" value="NOT_ANNOTATED_CDS"/>
    <property type="molecule type" value="Genomic_DNA"/>
</dbReference>
<organism evidence="7 8">
    <name type="scientific">Globisporangium ultimum (strain ATCC 200006 / CBS 805.95 / DAOM BR144)</name>
    <name type="common">Pythium ultimum</name>
    <dbReference type="NCBI Taxonomy" id="431595"/>
    <lineage>
        <taxon>Eukaryota</taxon>
        <taxon>Sar</taxon>
        <taxon>Stramenopiles</taxon>
        <taxon>Oomycota</taxon>
        <taxon>Peronosporomycetes</taxon>
        <taxon>Pythiales</taxon>
        <taxon>Pythiaceae</taxon>
        <taxon>Globisporangium</taxon>
    </lineage>
</organism>
<dbReference type="InterPro" id="IPR002935">
    <property type="entry name" value="SAM_O-MeTrfase"/>
</dbReference>
<dbReference type="Pfam" id="PF13578">
    <property type="entry name" value="Methyltransf_24"/>
    <property type="match status" value="1"/>
</dbReference>
<dbReference type="Gene3D" id="3.40.50.150">
    <property type="entry name" value="Vaccinia Virus protein VP39"/>
    <property type="match status" value="1"/>
</dbReference>
<dbReference type="STRING" id="431595.K3X7V4"/>
<reference evidence="8" key="2">
    <citation type="submission" date="2010-04" db="EMBL/GenBank/DDBJ databases">
        <authorList>
            <person name="Buell R."/>
            <person name="Hamilton J."/>
            <person name="Hostetler J."/>
        </authorList>
    </citation>
    <scope>NUCLEOTIDE SEQUENCE [LARGE SCALE GENOMIC DNA]</scope>
    <source>
        <strain evidence="8">DAOM:BR144</strain>
    </source>
</reference>
<dbReference type="InParanoid" id="K3X7V4"/>
<dbReference type="EC" id="2.1.1.6" evidence="1"/>